<sequence length="122" mass="13191">MPTISVDLFISTASTKTRSLAETPGRTQTTASSIYTTDVTSFGRVLKDQLKTNKTNEVPDYTLDYGYEGGDTSTEEEGEGISSPLHEENSSGFNEGGCEPFGDAFEALDQISDRDDFSGAQR</sequence>
<dbReference type="WBParaSite" id="HNAJ_0000569801-mRNA-1">
    <property type="protein sequence ID" value="HNAJ_0000569801-mRNA-1"/>
    <property type="gene ID" value="HNAJ_0000569801"/>
</dbReference>
<dbReference type="OrthoDB" id="10434264at2759"/>
<dbReference type="EMBL" id="UZAE01005226">
    <property type="protein sequence ID" value="VDO01555.1"/>
    <property type="molecule type" value="Genomic_DNA"/>
</dbReference>
<name>A0A0R3TF58_RODNA</name>
<reference evidence="2 3" key="2">
    <citation type="submission" date="2018-11" db="EMBL/GenBank/DDBJ databases">
        <authorList>
            <consortium name="Pathogen Informatics"/>
        </authorList>
    </citation>
    <scope>NUCLEOTIDE SEQUENCE [LARGE SCALE GENOMIC DNA]</scope>
</reference>
<keyword evidence="3" id="KW-1185">Reference proteome</keyword>
<protein>
    <submittedName>
        <fullName evidence="4">Neurofascin/L1/NrCAM C-terminal domain-containing protein</fullName>
    </submittedName>
</protein>
<evidence type="ECO:0000256" key="1">
    <source>
        <dbReference type="SAM" id="MobiDB-lite"/>
    </source>
</evidence>
<proteinExistence type="predicted"/>
<evidence type="ECO:0000313" key="2">
    <source>
        <dbReference type="EMBL" id="VDO01555.1"/>
    </source>
</evidence>
<accession>A0A0R3TF58</accession>
<feature type="region of interest" description="Disordered" evidence="1">
    <location>
        <begin position="59"/>
        <end position="122"/>
    </location>
</feature>
<gene>
    <name evidence="2" type="ORF">HNAJ_LOCUS5695</name>
</gene>
<dbReference type="STRING" id="102285.A0A0R3TF58"/>
<reference evidence="4" key="1">
    <citation type="submission" date="2017-02" db="UniProtKB">
        <authorList>
            <consortium name="WormBaseParasite"/>
        </authorList>
    </citation>
    <scope>IDENTIFICATION</scope>
</reference>
<evidence type="ECO:0000313" key="3">
    <source>
        <dbReference type="Proteomes" id="UP000278807"/>
    </source>
</evidence>
<feature type="compositionally biased region" description="Basic and acidic residues" evidence="1">
    <location>
        <begin position="111"/>
        <end position="122"/>
    </location>
</feature>
<dbReference type="Proteomes" id="UP000278807">
    <property type="component" value="Unassembled WGS sequence"/>
</dbReference>
<dbReference type="AlphaFoldDB" id="A0A0R3TF58"/>
<evidence type="ECO:0000313" key="4">
    <source>
        <dbReference type="WBParaSite" id="HNAJ_0000569801-mRNA-1"/>
    </source>
</evidence>
<organism evidence="4">
    <name type="scientific">Rodentolepis nana</name>
    <name type="common">Dwarf tapeworm</name>
    <name type="synonym">Hymenolepis nana</name>
    <dbReference type="NCBI Taxonomy" id="102285"/>
    <lineage>
        <taxon>Eukaryota</taxon>
        <taxon>Metazoa</taxon>
        <taxon>Spiralia</taxon>
        <taxon>Lophotrochozoa</taxon>
        <taxon>Platyhelminthes</taxon>
        <taxon>Cestoda</taxon>
        <taxon>Eucestoda</taxon>
        <taxon>Cyclophyllidea</taxon>
        <taxon>Hymenolepididae</taxon>
        <taxon>Rodentolepis</taxon>
    </lineage>
</organism>